<reference evidence="3" key="1">
    <citation type="submission" date="2012-06" db="EMBL/GenBank/DDBJ databases">
        <title>Complete sequence of chromosome of Desulfomonile tiedjei DSM 6799.</title>
        <authorList>
            <person name="Lucas S."/>
            <person name="Copeland A."/>
            <person name="Lapidus A."/>
            <person name="Glavina del Rio T."/>
            <person name="Dalin E."/>
            <person name="Tice H."/>
            <person name="Bruce D."/>
            <person name="Goodwin L."/>
            <person name="Pitluck S."/>
            <person name="Peters L."/>
            <person name="Ovchinnikova G."/>
            <person name="Zeytun A."/>
            <person name="Lu M."/>
            <person name="Kyrpides N."/>
            <person name="Mavromatis K."/>
            <person name="Ivanova N."/>
            <person name="Brettin T."/>
            <person name="Detter J.C."/>
            <person name="Han C."/>
            <person name="Larimer F."/>
            <person name="Land M."/>
            <person name="Hauser L."/>
            <person name="Markowitz V."/>
            <person name="Cheng J.-F."/>
            <person name="Hugenholtz P."/>
            <person name="Woyke T."/>
            <person name="Wu D."/>
            <person name="Spring S."/>
            <person name="Schroeder M."/>
            <person name="Brambilla E."/>
            <person name="Klenk H.-P."/>
            <person name="Eisen J.A."/>
        </authorList>
    </citation>
    <scope>NUCLEOTIDE SEQUENCE [LARGE SCALE GENOMIC DNA]</scope>
    <source>
        <strain evidence="3">ATCC 49306 / DSM 6799 / DCB-1</strain>
    </source>
</reference>
<dbReference type="eggNOG" id="COG1595">
    <property type="taxonomic scope" value="Bacteria"/>
</dbReference>
<dbReference type="PROSITE" id="PS50943">
    <property type="entry name" value="HTH_CROC1"/>
    <property type="match status" value="1"/>
</dbReference>
<dbReference type="EMBL" id="CP003360">
    <property type="protein sequence ID" value="AFM26054.1"/>
    <property type="molecule type" value="Genomic_DNA"/>
</dbReference>
<sequence length="243" mass="28273">MRADSPNFKVTVKDLIAVPPPESVVVLVVALLDGNRNAQAVFFEVMTPIVKQFVRKWNANHCRPLGLPTLDEDDDCQNVMMRLIYGERVSGTVRECDSPLKNWLNYDGERKRSLYRYVQWNVSFYLRDLRRNSDFRIRGDNARRQGEAPGNAQETEARDHLVLSEEERFYLRRCTRTCWERLNLAHQEVLESISLGFSQAQAAQRLGVSEATVSRWLRDAARQFRDCLEHNCPAELLPFETRR</sequence>
<dbReference type="OrthoDB" id="3623330at2"/>
<organism evidence="2 3">
    <name type="scientific">Desulfomonile tiedjei (strain ATCC 49306 / DSM 6799 / DCB-1)</name>
    <dbReference type="NCBI Taxonomy" id="706587"/>
    <lineage>
        <taxon>Bacteria</taxon>
        <taxon>Pseudomonadati</taxon>
        <taxon>Thermodesulfobacteriota</taxon>
        <taxon>Desulfomonilia</taxon>
        <taxon>Desulfomonilales</taxon>
        <taxon>Desulfomonilaceae</taxon>
        <taxon>Desulfomonile</taxon>
    </lineage>
</organism>
<dbReference type="AlphaFoldDB" id="I4C913"/>
<feature type="domain" description="HTH cro/C1-type" evidence="1">
    <location>
        <begin position="194"/>
        <end position="219"/>
    </location>
</feature>
<accession>I4C913</accession>
<keyword evidence="2" id="KW-0240">DNA-directed RNA polymerase</keyword>
<dbReference type="Gene3D" id="1.10.10.10">
    <property type="entry name" value="Winged helix-like DNA-binding domain superfamily/Winged helix DNA-binding domain"/>
    <property type="match status" value="1"/>
</dbReference>
<evidence type="ECO:0000259" key="1">
    <source>
        <dbReference type="PROSITE" id="PS50943"/>
    </source>
</evidence>
<gene>
    <name evidence="2" type="ordered locus">Desti_3400</name>
</gene>
<dbReference type="InterPro" id="IPR001387">
    <property type="entry name" value="Cro/C1-type_HTH"/>
</dbReference>
<proteinExistence type="predicted"/>
<evidence type="ECO:0000313" key="3">
    <source>
        <dbReference type="Proteomes" id="UP000006055"/>
    </source>
</evidence>
<dbReference type="SUPFAM" id="SSF88659">
    <property type="entry name" value="Sigma3 and sigma4 domains of RNA polymerase sigma factors"/>
    <property type="match status" value="1"/>
</dbReference>
<keyword evidence="2" id="KW-0804">Transcription</keyword>
<dbReference type="KEGG" id="dti:Desti_3400"/>
<dbReference type="HOGENOM" id="CLU_1141150_0_0_7"/>
<dbReference type="InterPro" id="IPR036388">
    <property type="entry name" value="WH-like_DNA-bd_sf"/>
</dbReference>
<dbReference type="RefSeq" id="WP_014811188.1">
    <property type="nucleotide sequence ID" value="NC_018025.1"/>
</dbReference>
<name>I4C913_DESTA</name>
<protein>
    <submittedName>
        <fullName evidence="2">DNA-directed RNA polymerase specialized sigma subunit, sigma24</fullName>
    </submittedName>
</protein>
<dbReference type="GO" id="GO:0000428">
    <property type="term" value="C:DNA-directed RNA polymerase complex"/>
    <property type="evidence" value="ECO:0007669"/>
    <property type="project" value="UniProtKB-KW"/>
</dbReference>
<dbReference type="Proteomes" id="UP000006055">
    <property type="component" value="Chromosome"/>
</dbReference>
<dbReference type="InterPro" id="IPR013324">
    <property type="entry name" value="RNA_pol_sigma_r3/r4-like"/>
</dbReference>
<dbReference type="Pfam" id="PF13384">
    <property type="entry name" value="HTH_23"/>
    <property type="match status" value="1"/>
</dbReference>
<evidence type="ECO:0000313" key="2">
    <source>
        <dbReference type="EMBL" id="AFM26054.1"/>
    </source>
</evidence>
<keyword evidence="3" id="KW-1185">Reference proteome</keyword>